<dbReference type="EMBL" id="JAQGFR010000069">
    <property type="protein sequence ID" value="MEB8512956.1"/>
    <property type="molecule type" value="Genomic_DNA"/>
</dbReference>
<dbReference type="GO" id="GO:0016787">
    <property type="term" value="F:hydrolase activity"/>
    <property type="evidence" value="ECO:0007669"/>
    <property type="project" value="UniProtKB-KW"/>
</dbReference>
<dbReference type="Proteomes" id="UP001308776">
    <property type="component" value="Unassembled WGS sequence"/>
</dbReference>
<keyword evidence="1" id="KW-0378">Hydrolase</keyword>
<evidence type="ECO:0000313" key="1">
    <source>
        <dbReference type="EMBL" id="MEB8512956.1"/>
    </source>
</evidence>
<proteinExistence type="predicted"/>
<accession>A0ABU6FLN5</accession>
<comment type="caution">
    <text evidence="1">The sequence shown here is derived from an EMBL/GenBank/DDBJ whole genome shotgun (WGS) entry which is preliminary data.</text>
</comment>
<sequence>RLWRLRQRPRQLLAGQELRVLLQAPFTLHWGINGWQSVQDTDSEDWDLGHVVLLPVQKLSAGDSVQFAIRWRASGDWQGEDFHIDIIGGDA</sequence>
<protein>
    <submittedName>
        <fullName evidence="1">Glycosyl hydrolase</fullName>
    </submittedName>
</protein>
<organism evidence="1 2">
    <name type="scientific">Acidithiobacillus ferriphilus</name>
    <dbReference type="NCBI Taxonomy" id="1689834"/>
    <lineage>
        <taxon>Bacteria</taxon>
        <taxon>Pseudomonadati</taxon>
        <taxon>Pseudomonadota</taxon>
        <taxon>Acidithiobacillia</taxon>
        <taxon>Acidithiobacillales</taxon>
        <taxon>Acidithiobacillaceae</taxon>
        <taxon>Acidithiobacillus</taxon>
    </lineage>
</organism>
<feature type="non-terminal residue" evidence="1">
    <location>
        <position position="1"/>
    </location>
</feature>
<name>A0ABU6FLN5_9PROT</name>
<evidence type="ECO:0000313" key="2">
    <source>
        <dbReference type="Proteomes" id="UP001308776"/>
    </source>
</evidence>
<gene>
    <name evidence="1" type="ORF">OW717_02735</name>
</gene>
<keyword evidence="2" id="KW-1185">Reference proteome</keyword>
<reference evidence="1 2" key="1">
    <citation type="submission" date="2022-11" db="EMBL/GenBank/DDBJ databases">
        <title>Comparative genomics analysis of Acidithiobacillus ferriphilus.</title>
        <authorList>
            <person name="Ma L."/>
        </authorList>
    </citation>
    <scope>NUCLEOTIDE SEQUENCE [LARGE SCALE GENOMIC DNA]</scope>
    <source>
        <strain evidence="1 2">DY15</strain>
    </source>
</reference>